<feature type="region of interest" description="Disordered" evidence="1">
    <location>
        <begin position="21"/>
        <end position="76"/>
    </location>
</feature>
<feature type="compositionally biased region" description="Gly residues" evidence="1">
    <location>
        <begin position="405"/>
        <end position="421"/>
    </location>
</feature>
<evidence type="ECO:0000256" key="1">
    <source>
        <dbReference type="SAM" id="MobiDB-lite"/>
    </source>
</evidence>
<keyword evidence="4" id="KW-1185">Reference proteome</keyword>
<accession>A0A6A6A643</accession>
<feature type="compositionally biased region" description="Low complexity" evidence="1">
    <location>
        <begin position="292"/>
        <end position="310"/>
    </location>
</feature>
<dbReference type="Proteomes" id="UP000799771">
    <property type="component" value="Unassembled WGS sequence"/>
</dbReference>
<dbReference type="GeneID" id="54411220"/>
<gene>
    <name evidence="3" type="ORF">P153DRAFT_388831</name>
</gene>
<feature type="chain" id="PRO_5025358868" evidence="2">
    <location>
        <begin position="17"/>
        <end position="421"/>
    </location>
</feature>
<proteinExistence type="predicted"/>
<dbReference type="RefSeq" id="XP_033520473.1">
    <property type="nucleotide sequence ID" value="XM_033670788.1"/>
</dbReference>
<organism evidence="3 4">
    <name type="scientific">Dothidotthia symphoricarpi CBS 119687</name>
    <dbReference type="NCBI Taxonomy" id="1392245"/>
    <lineage>
        <taxon>Eukaryota</taxon>
        <taxon>Fungi</taxon>
        <taxon>Dikarya</taxon>
        <taxon>Ascomycota</taxon>
        <taxon>Pezizomycotina</taxon>
        <taxon>Dothideomycetes</taxon>
        <taxon>Pleosporomycetidae</taxon>
        <taxon>Pleosporales</taxon>
        <taxon>Dothidotthiaceae</taxon>
        <taxon>Dothidotthia</taxon>
    </lineage>
</organism>
<feature type="region of interest" description="Disordered" evidence="1">
    <location>
        <begin position="276"/>
        <end position="421"/>
    </location>
</feature>
<sequence length="421" mass="41121">MKYIILASLLSSAAFAVPLAQPNRGNGNTGATTAGQTTTQQGTTGQQSTQQGTNGQTSGTQNVNTGGAATGQTPTAGDLATAVSNWMADTSMVSNFLNTGPNIQNNAQFKQAALVAFNAEVDELTHKAIIDAANSGDPNVQAANSTLATGGAFMDVVTKLQVMSVQGRAAVANIDLINQNRCVNVLPNIDAYMASTGSNSQAVRPIVCDQTGIAGGVQGTGATQPGAAAGTPNAAFLAAKALAQGTGSGLVDNDANGIPAAQAAAAAGLTPTGQATAGTIQGQQGLQGNGTAGTTQSQQGSGTAGTATGQQGTGTTGATQSQTSPQSTSTAAATQGQTGQQSTGTAGTTQGQKGQTGQQTQTGNNGNTSQRGQRAKAGGFFGQNTTGQRTQSAQGQRAQRQQGGATAGGAGRGAGATGATQ</sequence>
<feature type="signal peptide" evidence="2">
    <location>
        <begin position="1"/>
        <end position="16"/>
    </location>
</feature>
<reference evidence="3" key="1">
    <citation type="journal article" date="2020" name="Stud. Mycol.">
        <title>101 Dothideomycetes genomes: a test case for predicting lifestyles and emergence of pathogens.</title>
        <authorList>
            <person name="Haridas S."/>
            <person name="Albert R."/>
            <person name="Binder M."/>
            <person name="Bloem J."/>
            <person name="Labutti K."/>
            <person name="Salamov A."/>
            <person name="Andreopoulos B."/>
            <person name="Baker S."/>
            <person name="Barry K."/>
            <person name="Bills G."/>
            <person name="Bluhm B."/>
            <person name="Cannon C."/>
            <person name="Castanera R."/>
            <person name="Culley D."/>
            <person name="Daum C."/>
            <person name="Ezra D."/>
            <person name="Gonzalez J."/>
            <person name="Henrissat B."/>
            <person name="Kuo A."/>
            <person name="Liang C."/>
            <person name="Lipzen A."/>
            <person name="Lutzoni F."/>
            <person name="Magnuson J."/>
            <person name="Mondo S."/>
            <person name="Nolan M."/>
            <person name="Ohm R."/>
            <person name="Pangilinan J."/>
            <person name="Park H.-J."/>
            <person name="Ramirez L."/>
            <person name="Alfaro M."/>
            <person name="Sun H."/>
            <person name="Tritt A."/>
            <person name="Yoshinaga Y."/>
            <person name="Zwiers L.-H."/>
            <person name="Turgeon B."/>
            <person name="Goodwin S."/>
            <person name="Spatafora J."/>
            <person name="Crous P."/>
            <person name="Grigoriev I."/>
        </authorList>
    </citation>
    <scope>NUCLEOTIDE SEQUENCE</scope>
    <source>
        <strain evidence="3">CBS 119687</strain>
    </source>
</reference>
<dbReference type="AlphaFoldDB" id="A0A6A6A643"/>
<evidence type="ECO:0000313" key="4">
    <source>
        <dbReference type="Proteomes" id="UP000799771"/>
    </source>
</evidence>
<feature type="compositionally biased region" description="Low complexity" evidence="1">
    <location>
        <begin position="316"/>
        <end position="372"/>
    </location>
</feature>
<feature type="compositionally biased region" description="Low complexity" evidence="1">
    <location>
        <begin position="385"/>
        <end position="404"/>
    </location>
</feature>
<name>A0A6A6A643_9PLEO</name>
<dbReference type="EMBL" id="ML977514">
    <property type="protein sequence ID" value="KAF2126081.1"/>
    <property type="molecule type" value="Genomic_DNA"/>
</dbReference>
<keyword evidence="2" id="KW-0732">Signal</keyword>
<protein>
    <submittedName>
        <fullName evidence="3">Uncharacterized protein</fullName>
    </submittedName>
</protein>
<evidence type="ECO:0000313" key="3">
    <source>
        <dbReference type="EMBL" id="KAF2126081.1"/>
    </source>
</evidence>
<dbReference type="OrthoDB" id="2117996at2759"/>
<evidence type="ECO:0000256" key="2">
    <source>
        <dbReference type="SAM" id="SignalP"/>
    </source>
</evidence>
<feature type="compositionally biased region" description="Low complexity" evidence="1">
    <location>
        <begin position="25"/>
        <end position="76"/>
    </location>
</feature>